<evidence type="ECO:0000313" key="3">
    <source>
        <dbReference type="Proteomes" id="UP000094795"/>
    </source>
</evidence>
<keyword evidence="3" id="KW-1185">Reference proteome</keyword>
<protein>
    <recommendedName>
        <fullName evidence="4">Short-chain dehydrogenase</fullName>
    </recommendedName>
</protein>
<evidence type="ECO:0000256" key="1">
    <source>
        <dbReference type="ARBA" id="ARBA00006484"/>
    </source>
</evidence>
<dbReference type="Pfam" id="PF13561">
    <property type="entry name" value="adh_short_C2"/>
    <property type="match status" value="1"/>
</dbReference>
<dbReference type="OrthoDB" id="9803333at2"/>
<proteinExistence type="inferred from homology"/>
<dbReference type="STRING" id="1480615.AWJ14_18755"/>
<dbReference type="EMBL" id="LQZT01000006">
    <property type="protein sequence ID" value="OCW58531.1"/>
    <property type="molecule type" value="Genomic_DNA"/>
</dbReference>
<dbReference type="InterPro" id="IPR002347">
    <property type="entry name" value="SDR_fam"/>
</dbReference>
<comment type="caution">
    <text evidence="2">The sequence shown here is derived from an EMBL/GenBank/DDBJ whole genome shotgun (WGS) entry which is preliminary data.</text>
</comment>
<sequence length="263" mass="26832">MPGNAQSLSVPFIAMPAGFAVVIGGSGGIGRVICRKLAQCGADVALSWRSNEAAARETAAEVAEAGRKAHLGQADLADPDSVAAFFERLAGSGETISSVIVATGADISMSYVSEVDPAEWRSVIDGDLNGFFNVTRAALPHLRASGGSLTALTSAGIVRHAHRDILSIAPKAAIESLVRAVAREEGRHGIRANSVALGPIDAGLLHRLATRVPESFMTAVANNTALRRAGTAEEAANAAVFLASSAASYITGASLTVDGGFSV</sequence>
<reference evidence="2 3" key="1">
    <citation type="submission" date="2015-12" db="EMBL/GenBank/DDBJ databases">
        <authorList>
            <person name="Shamseldin A."/>
            <person name="Moawad H."/>
            <person name="Abd El-Rahim W.M."/>
            <person name="Sadowsky M.J."/>
        </authorList>
    </citation>
    <scope>NUCLEOTIDE SEQUENCE [LARGE SCALE GENOMIC DNA]</scope>
    <source>
        <strain evidence="2 3">JC234</strain>
    </source>
</reference>
<organism evidence="2 3">
    <name type="scientific">Hoeflea olei</name>
    <dbReference type="NCBI Taxonomy" id="1480615"/>
    <lineage>
        <taxon>Bacteria</taxon>
        <taxon>Pseudomonadati</taxon>
        <taxon>Pseudomonadota</taxon>
        <taxon>Alphaproteobacteria</taxon>
        <taxon>Hyphomicrobiales</taxon>
        <taxon>Rhizobiaceae</taxon>
        <taxon>Hoeflea</taxon>
    </lineage>
</organism>
<gene>
    <name evidence="2" type="ORF">AWJ14_18755</name>
</gene>
<dbReference type="Proteomes" id="UP000094795">
    <property type="component" value="Unassembled WGS sequence"/>
</dbReference>
<evidence type="ECO:0008006" key="4">
    <source>
        <dbReference type="Google" id="ProtNLM"/>
    </source>
</evidence>
<dbReference type="InterPro" id="IPR036291">
    <property type="entry name" value="NAD(P)-bd_dom_sf"/>
</dbReference>
<comment type="similarity">
    <text evidence="1">Belongs to the short-chain dehydrogenases/reductases (SDR) family.</text>
</comment>
<dbReference type="PANTHER" id="PTHR42879">
    <property type="entry name" value="3-OXOACYL-(ACYL-CARRIER-PROTEIN) REDUCTASE"/>
    <property type="match status" value="1"/>
</dbReference>
<dbReference type="AlphaFoldDB" id="A0A1C1YYD5"/>
<dbReference type="SUPFAM" id="SSF51735">
    <property type="entry name" value="NAD(P)-binding Rossmann-fold domains"/>
    <property type="match status" value="1"/>
</dbReference>
<name>A0A1C1YYD5_9HYPH</name>
<dbReference type="PRINTS" id="PR00081">
    <property type="entry name" value="GDHRDH"/>
</dbReference>
<accession>A0A1C1YYD5</accession>
<dbReference type="RefSeq" id="WP_066176547.1">
    <property type="nucleotide sequence ID" value="NZ_LQZT01000006.1"/>
</dbReference>
<dbReference type="Gene3D" id="3.40.50.720">
    <property type="entry name" value="NAD(P)-binding Rossmann-like Domain"/>
    <property type="match status" value="1"/>
</dbReference>
<evidence type="ECO:0000313" key="2">
    <source>
        <dbReference type="EMBL" id="OCW58531.1"/>
    </source>
</evidence>
<dbReference type="InterPro" id="IPR050259">
    <property type="entry name" value="SDR"/>
</dbReference>